<protein>
    <submittedName>
        <fullName evidence="2">Uncharacterized protein</fullName>
    </submittedName>
</protein>
<sequence length="74" mass="8429">MATSTWTASRRELSSLIFTVRGEGPKGEKVRIVHHRNSVLFSEAQVQGERVKSRRPQKELIARALNQCHICITK</sequence>
<evidence type="ECO:0000313" key="1">
    <source>
        <dbReference type="Proteomes" id="UP000887564"/>
    </source>
</evidence>
<accession>A0A914R8N7</accession>
<name>A0A914R8N7_PAREQ</name>
<organism evidence="1 2">
    <name type="scientific">Parascaris equorum</name>
    <name type="common">Equine roundworm</name>
    <dbReference type="NCBI Taxonomy" id="6256"/>
    <lineage>
        <taxon>Eukaryota</taxon>
        <taxon>Metazoa</taxon>
        <taxon>Ecdysozoa</taxon>
        <taxon>Nematoda</taxon>
        <taxon>Chromadorea</taxon>
        <taxon>Rhabditida</taxon>
        <taxon>Spirurina</taxon>
        <taxon>Ascaridomorpha</taxon>
        <taxon>Ascaridoidea</taxon>
        <taxon>Ascarididae</taxon>
        <taxon>Parascaris</taxon>
    </lineage>
</organism>
<evidence type="ECO:0000313" key="2">
    <source>
        <dbReference type="WBParaSite" id="PEQ_0000302001-mRNA-1"/>
    </source>
</evidence>
<keyword evidence="1" id="KW-1185">Reference proteome</keyword>
<dbReference type="Proteomes" id="UP000887564">
    <property type="component" value="Unplaced"/>
</dbReference>
<dbReference type="WBParaSite" id="PEQ_0000302001-mRNA-1">
    <property type="protein sequence ID" value="PEQ_0000302001-mRNA-1"/>
    <property type="gene ID" value="PEQ_0000302001"/>
</dbReference>
<reference evidence="2" key="1">
    <citation type="submission" date="2022-11" db="UniProtKB">
        <authorList>
            <consortium name="WormBaseParasite"/>
        </authorList>
    </citation>
    <scope>IDENTIFICATION</scope>
</reference>
<proteinExistence type="predicted"/>
<dbReference type="AlphaFoldDB" id="A0A914R8N7"/>